<keyword evidence="2" id="KW-0812">Transmembrane</keyword>
<comment type="caution">
    <text evidence="4">The sequence shown here is derived from an EMBL/GenBank/DDBJ whole genome shotgun (WGS) entry which is preliminary data.</text>
</comment>
<dbReference type="EMBL" id="AXCV01000333">
    <property type="protein sequence ID" value="KGO30121.1"/>
    <property type="molecule type" value="Genomic_DNA"/>
</dbReference>
<evidence type="ECO:0000313" key="5">
    <source>
        <dbReference type="Proteomes" id="UP000030023"/>
    </source>
</evidence>
<dbReference type="PROSITE" id="PS50943">
    <property type="entry name" value="HTH_CROC1"/>
    <property type="match status" value="1"/>
</dbReference>
<dbReference type="Pfam" id="PF01381">
    <property type="entry name" value="HTH_3"/>
    <property type="match status" value="1"/>
</dbReference>
<dbReference type="InterPro" id="IPR010982">
    <property type="entry name" value="Lambda_DNA-bd_dom_sf"/>
</dbReference>
<dbReference type="SMART" id="SM00530">
    <property type="entry name" value="HTH_XRE"/>
    <property type="match status" value="1"/>
</dbReference>
<dbReference type="SUPFAM" id="SSF47413">
    <property type="entry name" value="lambda repressor-like DNA-binding domains"/>
    <property type="match status" value="1"/>
</dbReference>
<dbReference type="Gene3D" id="1.10.260.40">
    <property type="entry name" value="lambda repressor-like DNA-binding domains"/>
    <property type="match status" value="1"/>
</dbReference>
<accession>A0ABR4XQR6</accession>
<keyword evidence="2" id="KW-1133">Transmembrane helix</keyword>
<evidence type="ECO:0000256" key="1">
    <source>
        <dbReference type="ARBA" id="ARBA00023125"/>
    </source>
</evidence>
<dbReference type="InterPro" id="IPR001387">
    <property type="entry name" value="Cro/C1-type_HTH"/>
</dbReference>
<dbReference type="CDD" id="cd00093">
    <property type="entry name" value="HTH_XRE"/>
    <property type="match status" value="1"/>
</dbReference>
<keyword evidence="1" id="KW-0238">DNA-binding</keyword>
<name>A0ABR4XQR6_9LACO</name>
<dbReference type="PANTHER" id="PTHR46558:SF13">
    <property type="entry name" value="HTH-TYPE TRANSCRIPTIONAL REGULATOR IMMR"/>
    <property type="match status" value="1"/>
</dbReference>
<keyword evidence="2" id="KW-0472">Membrane</keyword>
<dbReference type="Proteomes" id="UP000030023">
    <property type="component" value="Unassembled WGS sequence"/>
</dbReference>
<gene>
    <name evidence="4" type="ORF">Q757_06840</name>
</gene>
<keyword evidence="5" id="KW-1185">Reference proteome</keyword>
<protein>
    <recommendedName>
        <fullName evidence="3">HTH cro/C1-type domain-containing protein</fullName>
    </recommendedName>
</protein>
<proteinExistence type="predicted"/>
<reference evidence="4 5" key="1">
    <citation type="journal article" date="2014" name="Antonie Van Leeuwenhoek">
        <title>Oenococcus alcoholitolerans sp. nov., a lactic acid bacteria isolated from cachaca and ethanol fermentation processes.</title>
        <authorList>
            <person name="Badotti F."/>
            <person name="Moreira A.P."/>
            <person name="Tonon L.A."/>
            <person name="de Lucena B.T."/>
            <person name="Gomes Fde C."/>
            <person name="Kruger R."/>
            <person name="Thompson C.C."/>
            <person name="de Morais M.A.Jr."/>
            <person name="Rosa C.A."/>
            <person name="Thompson F.L."/>
        </authorList>
    </citation>
    <scope>NUCLEOTIDE SEQUENCE [LARGE SCALE GENOMIC DNA]</scope>
    <source>
        <strain evidence="4 5">UFRJ-M7.2.18</strain>
    </source>
</reference>
<organism evidence="4 5">
    <name type="scientific">Oenococcus alcoholitolerans</name>
    <dbReference type="NCBI Taxonomy" id="931074"/>
    <lineage>
        <taxon>Bacteria</taxon>
        <taxon>Bacillati</taxon>
        <taxon>Bacillota</taxon>
        <taxon>Bacilli</taxon>
        <taxon>Lactobacillales</taxon>
        <taxon>Lactobacillaceae</taxon>
        <taxon>Oenococcus</taxon>
    </lineage>
</organism>
<feature type="transmembrane region" description="Helical" evidence="2">
    <location>
        <begin position="116"/>
        <end position="138"/>
    </location>
</feature>
<evidence type="ECO:0000259" key="3">
    <source>
        <dbReference type="PROSITE" id="PS50943"/>
    </source>
</evidence>
<evidence type="ECO:0000313" key="4">
    <source>
        <dbReference type="EMBL" id="KGO30121.1"/>
    </source>
</evidence>
<sequence>MGSGCWHSTAVSGDNYFRKELEMEIKFASQLYKYRKDAGYSQDDIAKKMFVSRQAVSKWESGESTPDLSNLVKLAELFEVSLDELILDSKKTNVDLDKNGETGSRPMNGWEFSARYWWLLFALIGLLSWFIPTVIRAFNQ</sequence>
<dbReference type="PANTHER" id="PTHR46558">
    <property type="entry name" value="TRACRIPTIONAL REGULATORY PROTEIN-RELATED-RELATED"/>
    <property type="match status" value="1"/>
</dbReference>
<evidence type="ECO:0000256" key="2">
    <source>
        <dbReference type="SAM" id="Phobius"/>
    </source>
</evidence>
<feature type="domain" description="HTH cro/C1-type" evidence="3">
    <location>
        <begin position="31"/>
        <end position="85"/>
    </location>
</feature>